<feature type="transmembrane region" description="Helical" evidence="1">
    <location>
        <begin position="45"/>
        <end position="67"/>
    </location>
</feature>
<feature type="transmembrane region" description="Helical" evidence="1">
    <location>
        <begin position="79"/>
        <end position="101"/>
    </location>
</feature>
<dbReference type="EMBL" id="JBHLZU010000011">
    <property type="protein sequence ID" value="MFB9905258.1"/>
    <property type="molecule type" value="Genomic_DNA"/>
</dbReference>
<keyword evidence="1" id="KW-1133">Transmembrane helix</keyword>
<feature type="transmembrane region" description="Helical" evidence="1">
    <location>
        <begin position="12"/>
        <end position="39"/>
    </location>
</feature>
<sequence length="104" mass="11019">MTVEAARRVVWIAQAVVTLFLVWPTLLFGSYSLLCFAYPGAGSCFASAFMLVFPGILGVVGGFVVHATWTVKAGTTKQVLVRGVVTLVVSAALMQLTPLLMGAR</sequence>
<name>A0ABV5ZWI9_9PSEU</name>
<evidence type="ECO:0000256" key="1">
    <source>
        <dbReference type="SAM" id="Phobius"/>
    </source>
</evidence>
<dbReference type="RefSeq" id="WP_377852560.1">
    <property type="nucleotide sequence ID" value="NZ_JBHLZU010000011.1"/>
</dbReference>
<evidence type="ECO:0000313" key="2">
    <source>
        <dbReference type="EMBL" id="MFB9905258.1"/>
    </source>
</evidence>
<keyword evidence="1" id="KW-0812">Transmembrane</keyword>
<organism evidence="2 3">
    <name type="scientific">Allokutzneria oryzae</name>
    <dbReference type="NCBI Taxonomy" id="1378989"/>
    <lineage>
        <taxon>Bacteria</taxon>
        <taxon>Bacillati</taxon>
        <taxon>Actinomycetota</taxon>
        <taxon>Actinomycetes</taxon>
        <taxon>Pseudonocardiales</taxon>
        <taxon>Pseudonocardiaceae</taxon>
        <taxon>Allokutzneria</taxon>
    </lineage>
</organism>
<protein>
    <submittedName>
        <fullName evidence="2">Uncharacterized protein</fullName>
    </submittedName>
</protein>
<gene>
    <name evidence="2" type="ORF">ACFFQA_15075</name>
</gene>
<evidence type="ECO:0000313" key="3">
    <source>
        <dbReference type="Proteomes" id="UP001589693"/>
    </source>
</evidence>
<comment type="caution">
    <text evidence="2">The sequence shown here is derived from an EMBL/GenBank/DDBJ whole genome shotgun (WGS) entry which is preliminary data.</text>
</comment>
<dbReference type="Proteomes" id="UP001589693">
    <property type="component" value="Unassembled WGS sequence"/>
</dbReference>
<accession>A0ABV5ZWI9</accession>
<keyword evidence="3" id="KW-1185">Reference proteome</keyword>
<proteinExistence type="predicted"/>
<keyword evidence="1" id="KW-0472">Membrane</keyword>
<reference evidence="2 3" key="1">
    <citation type="submission" date="2024-09" db="EMBL/GenBank/DDBJ databases">
        <authorList>
            <person name="Sun Q."/>
            <person name="Mori K."/>
        </authorList>
    </citation>
    <scope>NUCLEOTIDE SEQUENCE [LARGE SCALE GENOMIC DNA]</scope>
    <source>
        <strain evidence="2 3">TBRC 7907</strain>
    </source>
</reference>